<evidence type="ECO:0000256" key="1">
    <source>
        <dbReference type="SAM" id="MobiDB-lite"/>
    </source>
</evidence>
<keyword evidence="2" id="KW-0472">Membrane</keyword>
<gene>
    <name evidence="3" type="ORF">F1721_15935</name>
</gene>
<feature type="transmembrane region" description="Helical" evidence="2">
    <location>
        <begin position="313"/>
        <end position="331"/>
    </location>
</feature>
<evidence type="ECO:0000256" key="2">
    <source>
        <dbReference type="SAM" id="Phobius"/>
    </source>
</evidence>
<dbReference type="RefSeq" id="WP_150067485.1">
    <property type="nucleotide sequence ID" value="NZ_VWPH01000007.1"/>
</dbReference>
<dbReference type="OrthoDB" id="3629791at2"/>
<evidence type="ECO:0000313" key="4">
    <source>
        <dbReference type="Proteomes" id="UP000323946"/>
    </source>
</evidence>
<keyword evidence="4" id="KW-1185">Reference proteome</keyword>
<evidence type="ECO:0000313" key="3">
    <source>
        <dbReference type="EMBL" id="KAA5832496.1"/>
    </source>
</evidence>
<dbReference type="Proteomes" id="UP000323946">
    <property type="component" value="Unassembled WGS sequence"/>
</dbReference>
<dbReference type="AlphaFoldDB" id="A0A5M7BQF7"/>
<feature type="compositionally biased region" description="Basic and acidic residues" evidence="1">
    <location>
        <begin position="15"/>
        <end position="30"/>
    </location>
</feature>
<feature type="region of interest" description="Disordered" evidence="1">
    <location>
        <begin position="1"/>
        <end position="41"/>
    </location>
</feature>
<keyword evidence="2" id="KW-1133">Transmembrane helix</keyword>
<dbReference type="EMBL" id="VWPH01000007">
    <property type="protein sequence ID" value="KAA5832496.1"/>
    <property type="molecule type" value="Genomic_DNA"/>
</dbReference>
<feature type="transmembrane region" description="Helical" evidence="2">
    <location>
        <begin position="69"/>
        <end position="89"/>
    </location>
</feature>
<sequence>MTGPDEFGIAGGGRSKPDADAPDRDGEPARNPRTPPWREPWTSLPGVGRWADLPGVERFWRVTYVVSQVLVRALLALVLFTVGVNMGVLNADGAVARSGTALAAHCERVGPVSRSGLGWYWSCDAQITWSDGEVTRKVFRNSELTPENQTRPAPVVYRKAARGGDFIAVDAPRPFAGLGYSLFVALTFATFYGVRIPGVPPMPADRKRERRRRVRLQWWQPLALPIGWGLVIAGGLGTASAAPTASSVLVILLGYLALIAGWFVSQLRRKKGVVEPKALPPERTRRVGKVGSWLVVLGGAAAVLSAVLTIPDWLAVVRAVAVPLAAVAVGVRLKLVADRRLGGTDSVETASNRTTA</sequence>
<reference evidence="3 4" key="1">
    <citation type="submission" date="2019-09" db="EMBL/GenBank/DDBJ databases">
        <title>Draft genome sequence of the thermophilic Saccharopolyspora hirsuta VKM Ac-666T.</title>
        <authorList>
            <person name="Lobastova T.G."/>
            <person name="Fokina V."/>
            <person name="Bragin E.Y."/>
            <person name="Shtratnikova V.Y."/>
            <person name="Starodumova I.P."/>
            <person name="Tarlachkov S.V."/>
            <person name="Donova M.V."/>
        </authorList>
    </citation>
    <scope>NUCLEOTIDE SEQUENCE [LARGE SCALE GENOMIC DNA]</scope>
    <source>
        <strain evidence="3 4">VKM Ac-666</strain>
    </source>
</reference>
<dbReference type="InterPro" id="IPR045927">
    <property type="entry name" value="DUF6346"/>
</dbReference>
<proteinExistence type="predicted"/>
<dbReference type="Pfam" id="PF19873">
    <property type="entry name" value="DUF6346"/>
    <property type="match status" value="1"/>
</dbReference>
<accession>A0A5M7BQF7</accession>
<protein>
    <submittedName>
        <fullName evidence="3">Uncharacterized protein</fullName>
    </submittedName>
</protein>
<name>A0A5M7BQF7_SACHI</name>
<organism evidence="3 4">
    <name type="scientific">Saccharopolyspora hirsuta</name>
    <dbReference type="NCBI Taxonomy" id="1837"/>
    <lineage>
        <taxon>Bacteria</taxon>
        <taxon>Bacillati</taxon>
        <taxon>Actinomycetota</taxon>
        <taxon>Actinomycetes</taxon>
        <taxon>Pseudonocardiales</taxon>
        <taxon>Pseudonocardiaceae</taxon>
        <taxon>Saccharopolyspora</taxon>
    </lineage>
</organism>
<feature type="transmembrane region" description="Helical" evidence="2">
    <location>
        <begin position="178"/>
        <end position="197"/>
    </location>
</feature>
<feature type="transmembrane region" description="Helical" evidence="2">
    <location>
        <begin position="245"/>
        <end position="265"/>
    </location>
</feature>
<feature type="transmembrane region" description="Helical" evidence="2">
    <location>
        <begin position="286"/>
        <end position="307"/>
    </location>
</feature>
<feature type="transmembrane region" description="Helical" evidence="2">
    <location>
        <begin position="218"/>
        <end position="239"/>
    </location>
</feature>
<keyword evidence="2" id="KW-0812">Transmembrane</keyword>
<comment type="caution">
    <text evidence="3">The sequence shown here is derived from an EMBL/GenBank/DDBJ whole genome shotgun (WGS) entry which is preliminary data.</text>
</comment>